<dbReference type="GO" id="GO:0003677">
    <property type="term" value="F:DNA binding"/>
    <property type="evidence" value="ECO:0007669"/>
    <property type="project" value="InterPro"/>
</dbReference>
<dbReference type="InterPro" id="IPR029526">
    <property type="entry name" value="PGBD"/>
</dbReference>
<feature type="region of interest" description="Disordered" evidence="2">
    <location>
        <begin position="403"/>
        <end position="430"/>
    </location>
</feature>
<organism evidence="6 7">
    <name type="scientific">Danaus chrysippus</name>
    <name type="common">African queen</name>
    <dbReference type="NCBI Taxonomy" id="151541"/>
    <lineage>
        <taxon>Eukaryota</taxon>
        <taxon>Metazoa</taxon>
        <taxon>Ecdysozoa</taxon>
        <taxon>Arthropoda</taxon>
        <taxon>Hexapoda</taxon>
        <taxon>Insecta</taxon>
        <taxon>Pterygota</taxon>
        <taxon>Neoptera</taxon>
        <taxon>Endopterygota</taxon>
        <taxon>Lepidoptera</taxon>
        <taxon>Glossata</taxon>
        <taxon>Ditrysia</taxon>
        <taxon>Papilionoidea</taxon>
        <taxon>Nymphalidae</taxon>
        <taxon>Danainae</taxon>
        <taxon>Danaini</taxon>
        <taxon>Danaina</taxon>
        <taxon>Danaus</taxon>
        <taxon>Anosia</taxon>
    </lineage>
</organism>
<feature type="domain" description="DDE-1" evidence="3">
    <location>
        <begin position="846"/>
        <end position="980"/>
    </location>
</feature>
<dbReference type="InterPro" id="IPR036397">
    <property type="entry name" value="RNaseH_sf"/>
</dbReference>
<reference evidence="6" key="1">
    <citation type="submission" date="2021-09" db="EMBL/GenBank/DDBJ databases">
        <authorList>
            <person name="Martin H S."/>
        </authorList>
    </citation>
    <scope>NUCLEOTIDE SEQUENCE</scope>
</reference>
<evidence type="ECO:0000313" key="7">
    <source>
        <dbReference type="Proteomes" id="UP000789524"/>
    </source>
</evidence>
<dbReference type="Gene3D" id="1.10.10.60">
    <property type="entry name" value="Homeodomain-like"/>
    <property type="match status" value="1"/>
</dbReference>
<feature type="region of interest" description="Disordered" evidence="2">
    <location>
        <begin position="91"/>
        <end position="128"/>
    </location>
</feature>
<sequence length="1288" mass="146001">MAAFLDRRSQQRIEMDIKNNTALIEALLLEELPDCDEASDAGVSDDEVENVQLPSPRGFDEIFERAIEDVLAEVPPSSPSNEDVLEYPINQVPTSSLPAPSVQPDLPSANNSSHRTNQRLPEPNRKWKKRDLSTSLPEYIADTGVVDDWFAHCTTPTDIFLVLIDDIVDNIVYQSNLYATQKSKVLNLKKEELLTFIGKDEELNTKFTGYGLGEKVVLELTEQDWSKGKVVYFDNFFTSVALLEKLKTENTYACGTIRSNRKGLPGNMLADSQLKRGDSDHRFSNLDIGYWKWKDNKMVHLVSNFHGNEEATVSRKEKNGTKSAITCPIAVKDYNMYMGGVDTADRLRALYCIDRKSPKWWHRLFWGLLDIVFVNAYVIHGLIMEQTTVKDFRRSVTQGLMTMKDASQKRKTSTDNTAKGGPSKRRKSDYSTIKDVRLGLPLEDDLILSLLEDGNCSDIDLDYDDEEFVAPLEQQVSDHNEVPSTLSPSPLSKESRKRKAARNTPNEDEAGPSSLKKGKKAVKVKIKQRKRIWKKTTFIDKEHNYPGHPEPVENLNSWFEGIEETEQIMTDEEIVYEAVKEGESFGEILESPTATPVGVQPDDALNCFNNCITWAEENDVNNLKLFQCMHIYKMPRKSNVKKPGVRSYGTLSNYSSEKLEEALQLIKCGALTQRQVAKRYTIPRSTLNNKLRMKHSKAVGRPICLTMEEEIMFRDHLLALSDFGIPVGINDFKMLVKRYLTSINKLVPVFTDNTPGYEWGKLYLERHPALKEKIAHNISRKRAQVNEDMVNKFFDLLTLEADGVPPENIYNMDESGFHDDPGKQKLLFRRANRHPELIRNSTKSCFTVVFCGNAVGEFVPPFFIFKGKNCWSDWLQNAPKSSKMTVSKSGWIDADIFDEWLEKHFIPIVDKKPGKKILLCDNLSAHITVKALKLCEEHNIKFICLIPNSTHLLQPLDVGFFSSLKTAWRTVLRTWRLTQRGRKAISLPKNVFAQLLKLTLDQCESTAGLNLIAGFRKCGIHPVSRREVLPILPGYAATDVQTSVGETFKEYLKEVRESDLNIKSCRKFQLPVEAGKAVSAEEVETFYKNKIDEQTKKKEKPVKRGRPVGSKNVNGKKKKTIEQKNNTAADLSVPKNMNIGDRSHSDADIMSNVPETIASNDDMGKENYCNTINVLHIGLEDTRAANPESDTKERPFDDPTKEPEEAVAHLDEGTLFPGQIRKISESSTLCVSCLTKNLNGGWIWPDKPDLTTITDLSMIIKVLRDNKISKRGKIIYIDDDFLSMEWGE</sequence>
<dbReference type="InterPro" id="IPR007889">
    <property type="entry name" value="HTH_Psq"/>
</dbReference>
<feature type="compositionally biased region" description="Basic residues" evidence="2">
    <location>
        <begin position="1097"/>
        <end position="1106"/>
    </location>
</feature>
<feature type="region of interest" description="Disordered" evidence="2">
    <location>
        <begin position="1095"/>
        <end position="1114"/>
    </location>
</feature>
<evidence type="ECO:0000256" key="1">
    <source>
        <dbReference type="ARBA" id="ARBA00004123"/>
    </source>
</evidence>
<keyword evidence="7" id="KW-1185">Reference proteome</keyword>
<proteinExistence type="predicted"/>
<feature type="region of interest" description="Disordered" evidence="2">
    <location>
        <begin position="1182"/>
        <end position="1205"/>
    </location>
</feature>
<dbReference type="EMBL" id="CAKASE010000074">
    <property type="protein sequence ID" value="CAG9575398.1"/>
    <property type="molecule type" value="Genomic_DNA"/>
</dbReference>
<feature type="domain" description="PiggyBac transposable element-derived protein" evidence="5">
    <location>
        <begin position="212"/>
        <end position="377"/>
    </location>
</feature>
<gene>
    <name evidence="6" type="ORF">DCHRY22_LOCUS11314</name>
</gene>
<dbReference type="GO" id="GO:0005634">
    <property type="term" value="C:nucleus"/>
    <property type="evidence" value="ECO:0007669"/>
    <property type="project" value="UniProtKB-SubCell"/>
</dbReference>
<dbReference type="InterPro" id="IPR009057">
    <property type="entry name" value="Homeodomain-like_sf"/>
</dbReference>
<dbReference type="SUPFAM" id="SSF46689">
    <property type="entry name" value="Homeodomain-like"/>
    <property type="match status" value="1"/>
</dbReference>
<dbReference type="Proteomes" id="UP000789524">
    <property type="component" value="Unassembled WGS sequence"/>
</dbReference>
<name>A0A8J2QZ14_9NEOP</name>
<dbReference type="Gene3D" id="3.30.420.10">
    <property type="entry name" value="Ribonuclease H-like superfamily/Ribonuclease H"/>
    <property type="match status" value="1"/>
</dbReference>
<dbReference type="PANTHER" id="PTHR46599">
    <property type="entry name" value="PIGGYBAC TRANSPOSABLE ELEMENT-DERIVED PROTEIN 4"/>
    <property type="match status" value="1"/>
</dbReference>
<protein>
    <submittedName>
        <fullName evidence="6">(African queen) hypothetical protein</fullName>
    </submittedName>
</protein>
<dbReference type="Pfam" id="PF05225">
    <property type="entry name" value="HTH_psq"/>
    <property type="match status" value="1"/>
</dbReference>
<dbReference type="InterPro" id="IPR004875">
    <property type="entry name" value="DDE_SF_endonuclease_dom"/>
</dbReference>
<feature type="domain" description="HTH psq-type" evidence="4">
    <location>
        <begin position="657"/>
        <end position="691"/>
    </location>
</feature>
<dbReference type="Pfam" id="PF13843">
    <property type="entry name" value="DDE_Tnp_1_7"/>
    <property type="match status" value="1"/>
</dbReference>
<comment type="caution">
    <text evidence="6">The sequence shown here is derived from an EMBL/GenBank/DDBJ whole genome shotgun (WGS) entry which is preliminary data.</text>
</comment>
<dbReference type="PANTHER" id="PTHR46599:SF3">
    <property type="entry name" value="PIGGYBAC TRANSPOSABLE ELEMENT-DERIVED PROTEIN 4"/>
    <property type="match status" value="1"/>
</dbReference>
<evidence type="ECO:0000256" key="2">
    <source>
        <dbReference type="SAM" id="MobiDB-lite"/>
    </source>
</evidence>
<comment type="subcellular location">
    <subcellularLocation>
        <location evidence="1">Nucleus</location>
    </subcellularLocation>
</comment>
<evidence type="ECO:0000259" key="3">
    <source>
        <dbReference type="Pfam" id="PF03184"/>
    </source>
</evidence>
<feature type="compositionally biased region" description="Polar residues" evidence="2">
    <location>
        <begin position="482"/>
        <end position="492"/>
    </location>
</feature>
<evidence type="ECO:0000259" key="5">
    <source>
        <dbReference type="Pfam" id="PF13843"/>
    </source>
</evidence>
<evidence type="ECO:0000313" key="6">
    <source>
        <dbReference type="EMBL" id="CAG9575398.1"/>
    </source>
</evidence>
<accession>A0A8J2QZ14</accession>
<feature type="compositionally biased region" description="Polar residues" evidence="2">
    <location>
        <begin position="108"/>
        <end position="119"/>
    </location>
</feature>
<feature type="region of interest" description="Disordered" evidence="2">
    <location>
        <begin position="474"/>
        <end position="521"/>
    </location>
</feature>
<dbReference type="OrthoDB" id="10072016at2759"/>
<dbReference type="Pfam" id="PF03184">
    <property type="entry name" value="DDE_1"/>
    <property type="match status" value="1"/>
</dbReference>
<evidence type="ECO:0000259" key="4">
    <source>
        <dbReference type="Pfam" id="PF05225"/>
    </source>
</evidence>